<organism evidence="3 4">
    <name type="scientific">Halocaridina rubra</name>
    <name type="common">Hawaiian red shrimp</name>
    <dbReference type="NCBI Taxonomy" id="373956"/>
    <lineage>
        <taxon>Eukaryota</taxon>
        <taxon>Metazoa</taxon>
        <taxon>Ecdysozoa</taxon>
        <taxon>Arthropoda</taxon>
        <taxon>Crustacea</taxon>
        <taxon>Multicrustacea</taxon>
        <taxon>Malacostraca</taxon>
        <taxon>Eumalacostraca</taxon>
        <taxon>Eucarida</taxon>
        <taxon>Decapoda</taxon>
        <taxon>Pleocyemata</taxon>
        <taxon>Caridea</taxon>
        <taxon>Atyoidea</taxon>
        <taxon>Atyidae</taxon>
        <taxon>Halocaridina</taxon>
    </lineage>
</organism>
<sequence length="216" mass="24345">MAPLANGQGQGMLVAPYGLHWSEVTASNLVSAQKLDDQDFSLLEGDSMPDIAASCIHLGIRKVKPDAKVILHTHQPYATALGCMKNPTLKMIHQNSLRYYNRVAYDCNYSGLAFAIDEGKRLGEALGDKNILIMGHHGVVSVAPTISMAFDLLYYLERAAELQILTESMKEEVELIPEANCKTISESFWRDMQKYADEHFYARYRMLRKKQPDFEL</sequence>
<dbReference type="Gene3D" id="3.40.225.10">
    <property type="entry name" value="Class II aldolase/adducin N-terminal domain"/>
    <property type="match status" value="1"/>
</dbReference>
<dbReference type="GO" id="GO:0051015">
    <property type="term" value="F:actin filament binding"/>
    <property type="evidence" value="ECO:0007669"/>
    <property type="project" value="TreeGrafter"/>
</dbReference>
<dbReference type="InterPro" id="IPR001303">
    <property type="entry name" value="Aldolase_II/adducin_N"/>
</dbReference>
<evidence type="ECO:0000256" key="1">
    <source>
        <dbReference type="ARBA" id="ARBA00006274"/>
    </source>
</evidence>
<feature type="domain" description="Class II aldolase/adducin N-terminal" evidence="2">
    <location>
        <begin position="1"/>
        <end position="164"/>
    </location>
</feature>
<proteinExistence type="inferred from homology"/>
<accession>A0AAN8X5W6</accession>
<dbReference type="SUPFAM" id="SSF53639">
    <property type="entry name" value="AraD/HMP-PK domain-like"/>
    <property type="match status" value="1"/>
</dbReference>
<dbReference type="GO" id="GO:0005856">
    <property type="term" value="C:cytoskeleton"/>
    <property type="evidence" value="ECO:0007669"/>
    <property type="project" value="TreeGrafter"/>
</dbReference>
<reference evidence="3 4" key="1">
    <citation type="submission" date="2023-11" db="EMBL/GenBank/DDBJ databases">
        <title>Halocaridina rubra genome assembly.</title>
        <authorList>
            <person name="Smith C."/>
        </authorList>
    </citation>
    <scope>NUCLEOTIDE SEQUENCE [LARGE SCALE GENOMIC DNA]</scope>
    <source>
        <strain evidence="3">EP-1</strain>
        <tissue evidence="3">Whole</tissue>
    </source>
</reference>
<comment type="caution">
    <text evidence="3">The sequence shown here is derived from an EMBL/GenBank/DDBJ whole genome shotgun (WGS) entry which is preliminary data.</text>
</comment>
<keyword evidence="4" id="KW-1185">Reference proteome</keyword>
<evidence type="ECO:0000313" key="4">
    <source>
        <dbReference type="Proteomes" id="UP001381693"/>
    </source>
</evidence>
<gene>
    <name evidence="3" type="ORF">SK128_012519</name>
</gene>
<dbReference type="Pfam" id="PF00596">
    <property type="entry name" value="Aldolase_II"/>
    <property type="match status" value="1"/>
</dbReference>
<dbReference type="Proteomes" id="UP001381693">
    <property type="component" value="Unassembled WGS sequence"/>
</dbReference>
<evidence type="ECO:0000313" key="3">
    <source>
        <dbReference type="EMBL" id="KAK7072710.1"/>
    </source>
</evidence>
<protein>
    <recommendedName>
        <fullName evidence="2">Class II aldolase/adducin N-terminal domain-containing protein</fullName>
    </recommendedName>
</protein>
<dbReference type="PANTHER" id="PTHR10672:SF21">
    <property type="entry name" value="CLASS II ALDOLASE_ADDUCIN N-TERMINAL DOMAIN-CONTAINING PROTEIN"/>
    <property type="match status" value="1"/>
</dbReference>
<name>A0AAN8X5W6_HALRR</name>
<evidence type="ECO:0000259" key="2">
    <source>
        <dbReference type="SMART" id="SM01007"/>
    </source>
</evidence>
<dbReference type="InterPro" id="IPR036409">
    <property type="entry name" value="Aldolase_II/adducin_N_sf"/>
</dbReference>
<comment type="similarity">
    <text evidence="1">Belongs to the aldolase class II family. Adducin subfamily.</text>
</comment>
<dbReference type="GO" id="GO:0005886">
    <property type="term" value="C:plasma membrane"/>
    <property type="evidence" value="ECO:0007669"/>
    <property type="project" value="UniProtKB-SubCell"/>
</dbReference>
<dbReference type="AlphaFoldDB" id="A0AAN8X5W6"/>
<dbReference type="PANTHER" id="PTHR10672">
    <property type="entry name" value="ADDUCIN"/>
    <property type="match status" value="1"/>
</dbReference>
<dbReference type="SMART" id="SM01007">
    <property type="entry name" value="Aldolase_II"/>
    <property type="match status" value="1"/>
</dbReference>
<dbReference type="EMBL" id="JAXCGZ010013362">
    <property type="protein sequence ID" value="KAK7072710.1"/>
    <property type="molecule type" value="Genomic_DNA"/>
</dbReference>
<dbReference type="InterPro" id="IPR051017">
    <property type="entry name" value="Aldolase-II_Adducin_sf"/>
</dbReference>